<keyword evidence="1" id="KW-0732">Signal</keyword>
<accession>A0A3P5Y5B7</accession>
<evidence type="ECO:0000256" key="1">
    <source>
        <dbReference type="SAM" id="SignalP"/>
    </source>
</evidence>
<reference evidence="2" key="1">
    <citation type="submission" date="2018-11" db="EMBL/GenBank/DDBJ databases">
        <authorList>
            <consortium name="Genoscope - CEA"/>
            <person name="William W."/>
        </authorList>
    </citation>
    <scope>NUCLEOTIDE SEQUENCE</scope>
</reference>
<name>A0A3P5Y5B7_BRACM</name>
<feature type="chain" id="PRO_5018109556" evidence="1">
    <location>
        <begin position="22"/>
        <end position="43"/>
    </location>
</feature>
<protein>
    <submittedName>
        <fullName evidence="2">Uncharacterized protein</fullName>
    </submittedName>
</protein>
<gene>
    <name evidence="2" type="ORF">BRAA09T40077Z</name>
</gene>
<sequence length="43" mass="4752">MEAVVALAVFLLRLNVELVQTISMTTGTTIHTTNGLYMKVSQR</sequence>
<dbReference type="AlphaFoldDB" id="A0A3P5Y5B7"/>
<organism evidence="2">
    <name type="scientific">Brassica campestris</name>
    <name type="common">Field mustard</name>
    <dbReference type="NCBI Taxonomy" id="3711"/>
    <lineage>
        <taxon>Eukaryota</taxon>
        <taxon>Viridiplantae</taxon>
        <taxon>Streptophyta</taxon>
        <taxon>Embryophyta</taxon>
        <taxon>Tracheophyta</taxon>
        <taxon>Spermatophyta</taxon>
        <taxon>Magnoliopsida</taxon>
        <taxon>eudicotyledons</taxon>
        <taxon>Gunneridae</taxon>
        <taxon>Pentapetalae</taxon>
        <taxon>rosids</taxon>
        <taxon>malvids</taxon>
        <taxon>Brassicales</taxon>
        <taxon>Brassicaceae</taxon>
        <taxon>Brassiceae</taxon>
        <taxon>Brassica</taxon>
    </lineage>
</organism>
<feature type="signal peptide" evidence="1">
    <location>
        <begin position="1"/>
        <end position="21"/>
    </location>
</feature>
<dbReference type="EMBL" id="LR031568">
    <property type="protein sequence ID" value="VDC62466.1"/>
    <property type="molecule type" value="Genomic_DNA"/>
</dbReference>
<proteinExistence type="predicted"/>
<evidence type="ECO:0000313" key="2">
    <source>
        <dbReference type="EMBL" id="VDC62466.1"/>
    </source>
</evidence>